<comment type="caution">
    <text evidence="2">The sequence shown here is derived from an EMBL/GenBank/DDBJ whole genome shotgun (WGS) entry which is preliminary data.</text>
</comment>
<gene>
    <name evidence="2" type="ORF">FMOSSE_LOCUS1919</name>
</gene>
<sequence>MSKPKKYHINKDCSKAIHTDTKTRNLDKCKCTLHCYGSRWHYSSTSRSIKNNSIITEIVLASKRKKVIKPVEQNHSSYEDTSNNDKQTPTVLTDQNLINVLNK</sequence>
<dbReference type="AlphaFoldDB" id="A0A9N8VL56"/>
<keyword evidence="3" id="KW-1185">Reference proteome</keyword>
<reference evidence="2" key="1">
    <citation type="submission" date="2021-06" db="EMBL/GenBank/DDBJ databases">
        <authorList>
            <person name="Kallberg Y."/>
            <person name="Tangrot J."/>
            <person name="Rosling A."/>
        </authorList>
    </citation>
    <scope>NUCLEOTIDE SEQUENCE</scope>
    <source>
        <strain evidence="2">87-6 pot B 2015</strain>
    </source>
</reference>
<proteinExistence type="predicted"/>
<protein>
    <submittedName>
        <fullName evidence="2">14260_t:CDS:1</fullName>
    </submittedName>
</protein>
<name>A0A9N8VL56_FUNMO</name>
<dbReference type="Proteomes" id="UP000789375">
    <property type="component" value="Unassembled WGS sequence"/>
</dbReference>
<dbReference type="EMBL" id="CAJVPP010000229">
    <property type="protein sequence ID" value="CAG8458570.1"/>
    <property type="molecule type" value="Genomic_DNA"/>
</dbReference>
<feature type="region of interest" description="Disordered" evidence="1">
    <location>
        <begin position="70"/>
        <end position="95"/>
    </location>
</feature>
<evidence type="ECO:0000313" key="2">
    <source>
        <dbReference type="EMBL" id="CAG8458570.1"/>
    </source>
</evidence>
<feature type="compositionally biased region" description="Polar residues" evidence="1">
    <location>
        <begin position="73"/>
        <end position="95"/>
    </location>
</feature>
<evidence type="ECO:0000256" key="1">
    <source>
        <dbReference type="SAM" id="MobiDB-lite"/>
    </source>
</evidence>
<evidence type="ECO:0000313" key="3">
    <source>
        <dbReference type="Proteomes" id="UP000789375"/>
    </source>
</evidence>
<organism evidence="2 3">
    <name type="scientific">Funneliformis mosseae</name>
    <name type="common">Endomycorrhizal fungus</name>
    <name type="synonym">Glomus mosseae</name>
    <dbReference type="NCBI Taxonomy" id="27381"/>
    <lineage>
        <taxon>Eukaryota</taxon>
        <taxon>Fungi</taxon>
        <taxon>Fungi incertae sedis</taxon>
        <taxon>Mucoromycota</taxon>
        <taxon>Glomeromycotina</taxon>
        <taxon>Glomeromycetes</taxon>
        <taxon>Glomerales</taxon>
        <taxon>Glomeraceae</taxon>
        <taxon>Funneliformis</taxon>
    </lineage>
</organism>
<accession>A0A9N8VL56</accession>